<keyword evidence="1" id="KW-0812">Transmembrane</keyword>
<keyword evidence="5" id="KW-1185">Reference proteome</keyword>
<evidence type="ECO:0000313" key="4">
    <source>
        <dbReference type="EMBL" id="RKE46871.1"/>
    </source>
</evidence>
<dbReference type="InterPro" id="IPR012373">
    <property type="entry name" value="Ferrdict_sens_TM"/>
</dbReference>
<evidence type="ECO:0000259" key="3">
    <source>
        <dbReference type="Pfam" id="PF16344"/>
    </source>
</evidence>
<dbReference type="OrthoDB" id="934696at2"/>
<dbReference type="InterPro" id="IPR032508">
    <property type="entry name" value="FecR_C"/>
</dbReference>
<dbReference type="GO" id="GO:0016989">
    <property type="term" value="F:sigma factor antagonist activity"/>
    <property type="evidence" value="ECO:0007669"/>
    <property type="project" value="TreeGrafter"/>
</dbReference>
<evidence type="ECO:0000313" key="5">
    <source>
        <dbReference type="Proteomes" id="UP000286246"/>
    </source>
</evidence>
<comment type="caution">
    <text evidence="4">The sequence shown here is derived from an EMBL/GenBank/DDBJ whole genome shotgun (WGS) entry which is preliminary data.</text>
</comment>
<dbReference type="RefSeq" id="WP_120260719.1">
    <property type="nucleotide sequence ID" value="NZ_RAPY01000004.1"/>
</dbReference>
<protein>
    <submittedName>
        <fullName evidence="4">FecR family protein</fullName>
    </submittedName>
</protein>
<reference evidence="4 5" key="1">
    <citation type="submission" date="2018-09" db="EMBL/GenBank/DDBJ databases">
        <title>Genomic Encyclopedia of Type Strains, Phase III (KMG-III): the genomes of soil and plant-associated and newly described type strains.</title>
        <authorList>
            <person name="Whitman W."/>
        </authorList>
    </citation>
    <scope>NUCLEOTIDE SEQUENCE [LARGE SCALE GENOMIC DNA]</scope>
    <source>
        <strain evidence="4 5">CECT 7938</strain>
    </source>
</reference>
<proteinExistence type="predicted"/>
<dbReference type="PANTHER" id="PTHR30273:SF2">
    <property type="entry name" value="PROTEIN FECR"/>
    <property type="match status" value="1"/>
</dbReference>
<feature type="domain" description="FecR protein" evidence="2">
    <location>
        <begin position="133"/>
        <end position="221"/>
    </location>
</feature>
<dbReference type="Pfam" id="PF16344">
    <property type="entry name" value="FecR_C"/>
    <property type="match status" value="1"/>
</dbReference>
<keyword evidence="1" id="KW-0472">Membrane</keyword>
<feature type="domain" description="Protein FecR C-terminal" evidence="3">
    <location>
        <begin position="278"/>
        <end position="343"/>
    </location>
</feature>
<dbReference type="EMBL" id="RAPY01000004">
    <property type="protein sequence ID" value="RKE46871.1"/>
    <property type="molecule type" value="Genomic_DNA"/>
</dbReference>
<dbReference type="Proteomes" id="UP000286246">
    <property type="component" value="Unassembled WGS sequence"/>
</dbReference>
<feature type="transmembrane region" description="Helical" evidence="1">
    <location>
        <begin position="79"/>
        <end position="100"/>
    </location>
</feature>
<keyword evidence="1" id="KW-1133">Transmembrane helix</keyword>
<evidence type="ECO:0000256" key="1">
    <source>
        <dbReference type="SAM" id="Phobius"/>
    </source>
</evidence>
<dbReference type="PANTHER" id="PTHR30273">
    <property type="entry name" value="PERIPLASMIC SIGNAL SENSOR AND SIGMA FACTOR ACTIVATOR FECR-RELATED"/>
    <property type="match status" value="1"/>
</dbReference>
<accession>A0A420AQW4</accession>
<dbReference type="Gene3D" id="2.60.120.1440">
    <property type="match status" value="1"/>
</dbReference>
<evidence type="ECO:0000259" key="2">
    <source>
        <dbReference type="Pfam" id="PF04773"/>
    </source>
</evidence>
<gene>
    <name evidence="4" type="ORF">DFQ12_4028</name>
</gene>
<name>A0A420AQW4_SPHD1</name>
<organism evidence="4 5">
    <name type="scientific">Sphingobacterium detergens</name>
    <dbReference type="NCBI Taxonomy" id="1145106"/>
    <lineage>
        <taxon>Bacteria</taxon>
        <taxon>Pseudomonadati</taxon>
        <taxon>Bacteroidota</taxon>
        <taxon>Sphingobacteriia</taxon>
        <taxon>Sphingobacteriales</taxon>
        <taxon>Sphingobacteriaceae</taxon>
        <taxon>Sphingobacterium</taxon>
    </lineage>
</organism>
<dbReference type="AlphaFoldDB" id="A0A420AQW4"/>
<dbReference type="Pfam" id="PF04773">
    <property type="entry name" value="FecR"/>
    <property type="match status" value="1"/>
</dbReference>
<dbReference type="Gene3D" id="3.55.50.30">
    <property type="match status" value="1"/>
</dbReference>
<dbReference type="InterPro" id="IPR006860">
    <property type="entry name" value="FecR"/>
</dbReference>
<sequence length="344" mass="39531">MKITKELVEKYLRGEANTEEVKAVQTALDNNRLNLDDWLPASEWHNIEEHVAFEQHESIKQSLIKKITIRDTKQRIYTLLKYAAILLLVGTLGWESFQYWKTTTNTPTITSVQKKQTPKLESPSNFYYINSGNSPMEVDVPDGSKIELYPNSEVKFADNFSSLSSRDIHLKGKAKFVVAKDKSGPFNVYTTGLTTTALGTIFSVDELKSSQTKVKLFEGRIQLKSLKNKTGSPPLLLDFIPNEEITIDHRQLQIIAEERMNSSKFNRRGFYSEKQNTLIFKNLALKDLLHIISQNYNIKLEFNSEAIENKYYSGTYENDPSVFRKILSDIQELHHITITIQNKI</sequence>